<dbReference type="InterPro" id="IPR014718">
    <property type="entry name" value="GH-type_carb-bd"/>
</dbReference>
<dbReference type="GO" id="GO:0005975">
    <property type="term" value="P:carbohydrate metabolic process"/>
    <property type="evidence" value="ECO:0007669"/>
    <property type="project" value="InterPro"/>
</dbReference>
<dbReference type="GO" id="GO:0030246">
    <property type="term" value="F:carbohydrate binding"/>
    <property type="evidence" value="ECO:0007669"/>
    <property type="project" value="InterPro"/>
</dbReference>
<dbReference type="AlphaFoldDB" id="A0A9X1I9T0"/>
<organism evidence="1 2">
    <name type="scientific">Roseicella aerolata</name>
    <dbReference type="NCBI Taxonomy" id="2883479"/>
    <lineage>
        <taxon>Bacteria</taxon>
        <taxon>Pseudomonadati</taxon>
        <taxon>Pseudomonadota</taxon>
        <taxon>Alphaproteobacteria</taxon>
        <taxon>Acetobacterales</taxon>
        <taxon>Roseomonadaceae</taxon>
        <taxon>Roseicella</taxon>
    </lineage>
</organism>
<dbReference type="Gene3D" id="2.70.98.10">
    <property type="match status" value="1"/>
</dbReference>
<dbReference type="InterPro" id="IPR011013">
    <property type="entry name" value="Gal_mutarotase_sf_dom"/>
</dbReference>
<dbReference type="Pfam" id="PF01263">
    <property type="entry name" value="Aldose_epim"/>
    <property type="match status" value="1"/>
</dbReference>
<dbReference type="InterPro" id="IPR008183">
    <property type="entry name" value="Aldose_1/G6P_1-epimerase"/>
</dbReference>
<dbReference type="SUPFAM" id="SSF74650">
    <property type="entry name" value="Galactose mutarotase-like"/>
    <property type="match status" value="1"/>
</dbReference>
<accession>A0A9X1I9T0</accession>
<keyword evidence="2" id="KW-1185">Reference proteome</keyword>
<comment type="caution">
    <text evidence="1">The sequence shown here is derived from an EMBL/GenBank/DDBJ whole genome shotgun (WGS) entry which is preliminary data.</text>
</comment>
<dbReference type="EMBL" id="JAJAQI010000004">
    <property type="protein sequence ID" value="MCB4820896.1"/>
    <property type="molecule type" value="Genomic_DNA"/>
</dbReference>
<reference evidence="1" key="1">
    <citation type="submission" date="2021-10" db="EMBL/GenBank/DDBJ databases">
        <title>Roseicella aerolatum sp. nov., isolated from aerosols of e-waste dismantling site.</title>
        <authorList>
            <person name="Qin T."/>
        </authorList>
    </citation>
    <scope>NUCLEOTIDE SEQUENCE</scope>
    <source>
        <strain evidence="1">GB24</strain>
    </source>
</reference>
<dbReference type="RefSeq" id="WP_226604813.1">
    <property type="nucleotide sequence ID" value="NZ_JAJAQI010000004.1"/>
</dbReference>
<proteinExistence type="predicted"/>
<evidence type="ECO:0000313" key="2">
    <source>
        <dbReference type="Proteomes" id="UP001139311"/>
    </source>
</evidence>
<dbReference type="Proteomes" id="UP001139311">
    <property type="component" value="Unassembled WGS sequence"/>
</dbReference>
<dbReference type="GO" id="GO:0016853">
    <property type="term" value="F:isomerase activity"/>
    <property type="evidence" value="ECO:0007669"/>
    <property type="project" value="InterPro"/>
</dbReference>
<gene>
    <name evidence="1" type="ORF">LHA35_04020</name>
</gene>
<sequence>MEGMQAIAPPGGVAIAGGDWAAVLLPGQGAAFARLAWRGVEVLAPLPLGADPNASFAGAFLMAPWANRLDDGRLPVGGIPYHLPVNHPADDTAIHGLVRDAPWQVAEEGAARLVLTQVGDAEAAGVPWHWQARLEVALGAAGAAIALTLTNAGTLPFPFGCGWHPFFARPAGTRLRFAATTLFARDARCLPIAAQPSPGVDGDEHAYEGLDTHFAGWDGAAEILRPDMLLRLQASGAWAGNLQVFAPAGSAILCVEPVSHVPDAPNRPGFAGHGSLTMLSPGDALQARLVISAAI</sequence>
<protein>
    <submittedName>
        <fullName evidence="1">Aldose epimerase</fullName>
    </submittedName>
</protein>
<evidence type="ECO:0000313" key="1">
    <source>
        <dbReference type="EMBL" id="MCB4820896.1"/>
    </source>
</evidence>
<name>A0A9X1I9T0_9PROT</name>